<comment type="caution">
    <text evidence="8">The sequence shown here is derived from an EMBL/GenBank/DDBJ whole genome shotgun (WGS) entry which is preliminary data.</text>
</comment>
<dbReference type="Pfam" id="PF02614">
    <property type="entry name" value="UxaC"/>
    <property type="match status" value="1"/>
</dbReference>
<dbReference type="SUPFAM" id="SSF51556">
    <property type="entry name" value="Metallo-dependent hydrolases"/>
    <property type="match status" value="1"/>
</dbReference>
<evidence type="ECO:0000256" key="3">
    <source>
        <dbReference type="ARBA" id="ARBA00008397"/>
    </source>
</evidence>
<dbReference type="PANTHER" id="PTHR30068:SF4">
    <property type="entry name" value="URONATE ISOMERASE"/>
    <property type="match status" value="1"/>
</dbReference>
<keyword evidence="9" id="KW-1185">Reference proteome</keyword>
<dbReference type="NCBIfam" id="NF002794">
    <property type="entry name" value="PRK02925.1"/>
    <property type="match status" value="1"/>
</dbReference>
<gene>
    <name evidence="7" type="primary">uxaC</name>
    <name evidence="8" type="ORF">BTO16_11980</name>
</gene>
<comment type="catalytic activity">
    <reaction evidence="1 7">
        <text>D-glucuronate = D-fructuronate</text>
        <dbReference type="Rhea" id="RHEA:13049"/>
        <dbReference type="ChEBI" id="CHEBI:58720"/>
        <dbReference type="ChEBI" id="CHEBI:59863"/>
        <dbReference type="EC" id="5.3.1.12"/>
    </reaction>
</comment>
<evidence type="ECO:0000256" key="1">
    <source>
        <dbReference type="ARBA" id="ARBA00001165"/>
    </source>
</evidence>
<organism evidence="8 9">
    <name type="scientific">Polaribacter glomeratus</name>
    <dbReference type="NCBI Taxonomy" id="102"/>
    <lineage>
        <taxon>Bacteria</taxon>
        <taxon>Pseudomonadati</taxon>
        <taxon>Bacteroidota</taxon>
        <taxon>Flavobacteriia</taxon>
        <taxon>Flavobacteriales</taxon>
        <taxon>Flavobacteriaceae</taxon>
    </lineage>
</organism>
<evidence type="ECO:0000256" key="7">
    <source>
        <dbReference type="HAMAP-Rule" id="MF_00675"/>
    </source>
</evidence>
<keyword evidence="6 7" id="KW-0413">Isomerase</keyword>
<dbReference type="GO" id="GO:0019698">
    <property type="term" value="P:D-galacturonate catabolic process"/>
    <property type="evidence" value="ECO:0007669"/>
    <property type="project" value="TreeGrafter"/>
</dbReference>
<dbReference type="Gene3D" id="1.10.2020.10">
    <property type="entry name" value="uronate isomerase, domain 2, chain A"/>
    <property type="match status" value="1"/>
</dbReference>
<dbReference type="GO" id="GO:0042840">
    <property type="term" value="P:D-glucuronate catabolic process"/>
    <property type="evidence" value="ECO:0007669"/>
    <property type="project" value="TreeGrafter"/>
</dbReference>
<dbReference type="AlphaFoldDB" id="A0A2S7WG70"/>
<dbReference type="PANTHER" id="PTHR30068">
    <property type="entry name" value="URONATE ISOMERASE"/>
    <property type="match status" value="1"/>
</dbReference>
<dbReference type="InterPro" id="IPR032466">
    <property type="entry name" value="Metal_Hydrolase"/>
</dbReference>
<comment type="similarity">
    <text evidence="3 7">Belongs to the metallo-dependent hydrolases superfamily. Uronate isomerase family.</text>
</comment>
<dbReference type="GO" id="GO:0008880">
    <property type="term" value="F:glucuronate isomerase activity"/>
    <property type="evidence" value="ECO:0007669"/>
    <property type="project" value="UniProtKB-UniRule"/>
</dbReference>
<reference evidence="8 9" key="1">
    <citation type="submission" date="2016-12" db="EMBL/GenBank/DDBJ databases">
        <title>Trade-off between light-utilization and light-protection in marine flavobacteria.</title>
        <authorList>
            <person name="Kumagai Y."/>
            <person name="Yoshizawa S."/>
            <person name="Kogure K."/>
            <person name="Iwasaki W."/>
        </authorList>
    </citation>
    <scope>NUCLEOTIDE SEQUENCE [LARGE SCALE GENOMIC DNA]</scope>
    <source>
        <strain evidence="8 9">ATCC 43844</strain>
    </source>
</reference>
<dbReference type="RefSeq" id="WP_105021922.1">
    <property type="nucleotide sequence ID" value="NZ_MSCM01000002.1"/>
</dbReference>
<evidence type="ECO:0000256" key="5">
    <source>
        <dbReference type="ARBA" id="ARBA00020555"/>
    </source>
</evidence>
<accession>A0A2S7WG70</accession>
<dbReference type="InterPro" id="IPR003766">
    <property type="entry name" value="Uronate_isomerase"/>
</dbReference>
<evidence type="ECO:0000313" key="9">
    <source>
        <dbReference type="Proteomes" id="UP000239068"/>
    </source>
</evidence>
<dbReference type="HAMAP" id="MF_00675">
    <property type="entry name" value="UxaC"/>
    <property type="match status" value="1"/>
</dbReference>
<evidence type="ECO:0000313" key="8">
    <source>
        <dbReference type="EMBL" id="PQJ76605.1"/>
    </source>
</evidence>
<dbReference type="Gene3D" id="3.20.20.140">
    <property type="entry name" value="Metal-dependent hydrolases"/>
    <property type="match status" value="1"/>
</dbReference>
<comment type="catalytic activity">
    <reaction evidence="7">
        <text>aldehydo-D-galacturonate = keto-D-tagaturonate</text>
        <dbReference type="Rhea" id="RHEA:27702"/>
        <dbReference type="ChEBI" id="CHEBI:12952"/>
        <dbReference type="ChEBI" id="CHEBI:17886"/>
    </reaction>
</comment>
<dbReference type="EMBL" id="MSCM01000002">
    <property type="protein sequence ID" value="PQJ76605.1"/>
    <property type="molecule type" value="Genomic_DNA"/>
</dbReference>
<dbReference type="UniPathway" id="UPA00246"/>
<comment type="pathway">
    <text evidence="2 7">Carbohydrate metabolism; pentose and glucuronate interconversion.</text>
</comment>
<name>A0A2S7WG70_9FLAO</name>
<evidence type="ECO:0000256" key="4">
    <source>
        <dbReference type="ARBA" id="ARBA00012546"/>
    </source>
</evidence>
<sequence>MNTFLTKDFLLQNDFAKKLYHQFAKDLPIIDYHNHLSPQQIAADTKFENITQVWLAGDHYKWRAMRAFGINEKYITGTATDKEKFLKWAEVVPFTIRNPLFHWTHLELKAYFGIDEILSPKNAEKIYEKTQKILQQKTHSANGLLKMQNVESLCTTDDPVDSLQYHIAIQKDAAKVKTYPTFRPDKSFAVEDVKSYNEYLKKLETASNLSIKNYADLLTALGNRIDFFNENGCKLSDHGLEQLYFFETEKYDISSLFDTVKNHQDLTMDEVAFFKSKTMIALGKMYHKKGWTQQLHLGAIRNNNKRLLSELGPDTGFDSIGDFSQAKALSGFLNTLDSKNQLTKTIVYNLNPADNEMFATMVGNFNDGTIKGKVQFGAAWWFLDQKDGMEKQIETLSNQGLLSCFVGMLTDSRSFLSFPRHEYFRRILCNIIGTDVENGELPNDEEFLGKIVSDICYYNAKNYFNFK</sequence>
<protein>
    <recommendedName>
        <fullName evidence="5 7">Uronate isomerase</fullName>
        <ecNumber evidence="4 7">5.3.1.12</ecNumber>
    </recommendedName>
    <alternativeName>
        <fullName evidence="7">Glucuronate isomerase</fullName>
    </alternativeName>
    <alternativeName>
        <fullName evidence="7">Uronic isomerase</fullName>
    </alternativeName>
</protein>
<dbReference type="OrthoDB" id="9766564at2"/>
<dbReference type="Proteomes" id="UP000239068">
    <property type="component" value="Unassembled WGS sequence"/>
</dbReference>
<evidence type="ECO:0000256" key="6">
    <source>
        <dbReference type="ARBA" id="ARBA00023235"/>
    </source>
</evidence>
<dbReference type="EC" id="5.3.1.12" evidence="4 7"/>
<evidence type="ECO:0000256" key="2">
    <source>
        <dbReference type="ARBA" id="ARBA00004892"/>
    </source>
</evidence>
<proteinExistence type="inferred from homology"/>